<protein>
    <submittedName>
        <fullName evidence="1">Uncharacterized protein</fullName>
    </submittedName>
</protein>
<evidence type="ECO:0000313" key="1">
    <source>
        <dbReference type="EMBL" id="VAW99035.1"/>
    </source>
</evidence>
<name>A0A3B0ZZK2_9ZZZZ</name>
<dbReference type="EMBL" id="UOFT01000075">
    <property type="protein sequence ID" value="VAW99035.1"/>
    <property type="molecule type" value="Genomic_DNA"/>
</dbReference>
<organism evidence="1">
    <name type="scientific">hydrothermal vent metagenome</name>
    <dbReference type="NCBI Taxonomy" id="652676"/>
    <lineage>
        <taxon>unclassified sequences</taxon>
        <taxon>metagenomes</taxon>
        <taxon>ecological metagenomes</taxon>
    </lineage>
</organism>
<sequence length="183" mass="20593">MSDSAHNAQKKAENEQMDWSHIRETVKMLNLSVARLEHAMSDGEDSVGTLTNSFTSLAASISTMGTAASDLEDSSIKDTILRNWMAVSTKVNEAIIAFQFYDRLTQRLVHVSKSLSEMTALVDNDTRINDPYEWKGLQEMIKSKYTLDSDLAMFNAILAGKSVEEILKEARESYKEDNDIELF</sequence>
<reference evidence="1" key="1">
    <citation type="submission" date="2018-06" db="EMBL/GenBank/DDBJ databases">
        <authorList>
            <person name="Zhirakovskaya E."/>
        </authorList>
    </citation>
    <scope>NUCLEOTIDE SEQUENCE</scope>
</reference>
<proteinExistence type="predicted"/>
<accession>A0A3B0ZZK2</accession>
<gene>
    <name evidence="1" type="ORF">MNBD_GAMMA23-2361</name>
</gene>
<dbReference type="AlphaFoldDB" id="A0A3B0ZZK2"/>